<protein>
    <recommendedName>
        <fullName evidence="1">DUF6589 domain-containing protein</fullName>
    </recommendedName>
</protein>
<keyword evidence="3" id="KW-1185">Reference proteome</keyword>
<sequence>MAESNTDAETVPAGDMVYENAVLMLRDGLIMREFTDAIKCGDSGRIIISLKTLALYYRGSGRTKYAYEILVLIHNLNHVWLKCLRDVVIKNWLVNPMGHTEGFVPVDLLQEHMNLWIKTIYQAQGSNTLWEWLEMISPCINILRTLATQVNSTLGDKQGVKHHELDLSNDIRELMKVLHTHQVYSQVIGRTIDGEKGSVPDVLVGGLHGLKKPLEEYNELFERLRT</sequence>
<dbReference type="EMBL" id="SGPJ01001058">
    <property type="protein sequence ID" value="THG92618.1"/>
    <property type="molecule type" value="Genomic_DNA"/>
</dbReference>
<evidence type="ECO:0000259" key="1">
    <source>
        <dbReference type="Pfam" id="PF20231"/>
    </source>
</evidence>
<accession>A0A4S4K4G8</accession>
<proteinExistence type="predicted"/>
<dbReference type="Pfam" id="PF20231">
    <property type="entry name" value="DUF6589"/>
    <property type="match status" value="1"/>
</dbReference>
<comment type="caution">
    <text evidence="2">The sequence shown here is derived from an EMBL/GenBank/DDBJ whole genome shotgun (WGS) entry which is preliminary data.</text>
</comment>
<organism evidence="2 3">
    <name type="scientific">Hermanssonia centrifuga</name>
    <dbReference type="NCBI Taxonomy" id="98765"/>
    <lineage>
        <taxon>Eukaryota</taxon>
        <taxon>Fungi</taxon>
        <taxon>Dikarya</taxon>
        <taxon>Basidiomycota</taxon>
        <taxon>Agaricomycotina</taxon>
        <taxon>Agaricomycetes</taxon>
        <taxon>Polyporales</taxon>
        <taxon>Meruliaceae</taxon>
        <taxon>Hermanssonia</taxon>
    </lineage>
</organism>
<evidence type="ECO:0000313" key="2">
    <source>
        <dbReference type="EMBL" id="THG92618.1"/>
    </source>
</evidence>
<name>A0A4S4K4G8_9APHY</name>
<evidence type="ECO:0000313" key="3">
    <source>
        <dbReference type="Proteomes" id="UP000309038"/>
    </source>
</evidence>
<gene>
    <name evidence="2" type="ORF">EW026_g8343</name>
</gene>
<dbReference type="Proteomes" id="UP000309038">
    <property type="component" value="Unassembled WGS sequence"/>
</dbReference>
<dbReference type="AlphaFoldDB" id="A0A4S4K4G8"/>
<dbReference type="InterPro" id="IPR046496">
    <property type="entry name" value="DUF6589"/>
</dbReference>
<feature type="domain" description="DUF6589" evidence="1">
    <location>
        <begin position="5"/>
        <end position="162"/>
    </location>
</feature>
<reference evidence="2 3" key="1">
    <citation type="submission" date="2019-02" db="EMBL/GenBank/DDBJ databases">
        <title>Genome sequencing of the rare red list fungi Phlebia centrifuga.</title>
        <authorList>
            <person name="Buettner E."/>
            <person name="Kellner H."/>
        </authorList>
    </citation>
    <scope>NUCLEOTIDE SEQUENCE [LARGE SCALE GENOMIC DNA]</scope>
    <source>
        <strain evidence="2 3">DSM 108282</strain>
    </source>
</reference>